<sequence>MIANKEAKLIFVKKVWAAEDIDSINSIIDEVKSSRTEIWKGEIKKLGLMHECAPRNERIEQLKSWIDTSLQAHSFLSFSETTFKWSVLSLLHRSRGFRFVEPPAPSLTNKPPALHWSNFPREDELQITFKFVFPLECLLNEELEELTKEATAVRQWQYSYEWSHGLLLRHDAVRIGIAQHGDSILEVSGRVDIADVEEDSEDTPMRLVWPYLSIVINVVLKYLNKISITFQLYILPIGDLFYENTVIKARSFDLTQFLISVNFRQLVEFQSDGQVCSVRLRSVLIDIQPKTLNDLTSIRPKETAKKSDFCTESLSPHHLSIERIAQHRGRRVSFGAIRCIPQPEPVDENKDAHQENAVDEFVDRFLGETMEQVLIR</sequence>
<comment type="caution">
    <text evidence="1">The sequence shown here is derived from an EMBL/GenBank/DDBJ whole genome shotgun (WGS) entry which is preliminary data.</text>
</comment>
<reference evidence="1 2" key="1">
    <citation type="submission" date="2014-11" db="EMBL/GenBank/DDBJ databases">
        <title>Genetic blueprint of the zoonotic pathogen Toxocara canis.</title>
        <authorList>
            <person name="Zhu X.-Q."/>
            <person name="Korhonen P.K."/>
            <person name="Cai H."/>
            <person name="Young N.D."/>
            <person name="Nejsum P."/>
            <person name="von Samson-Himmelstjerna G."/>
            <person name="Boag P.R."/>
            <person name="Tan P."/>
            <person name="Li Q."/>
            <person name="Min J."/>
            <person name="Yang Y."/>
            <person name="Wang X."/>
            <person name="Fang X."/>
            <person name="Hall R.S."/>
            <person name="Hofmann A."/>
            <person name="Sternberg P.W."/>
            <person name="Jex A.R."/>
            <person name="Gasser R.B."/>
        </authorList>
    </citation>
    <scope>NUCLEOTIDE SEQUENCE [LARGE SCALE GENOMIC DNA]</scope>
    <source>
        <strain evidence="1">PN_DK_2014</strain>
    </source>
</reference>
<dbReference type="STRING" id="6265.A0A0B2VUW2"/>
<evidence type="ECO:0000313" key="2">
    <source>
        <dbReference type="Proteomes" id="UP000031036"/>
    </source>
</evidence>
<dbReference type="OMA" id="WQYQYEW"/>
<gene>
    <name evidence="1" type="ORF">Tcan_13779</name>
</gene>
<protein>
    <submittedName>
        <fullName evidence="1">Uncharacterized protein</fullName>
    </submittedName>
</protein>
<organism evidence="1 2">
    <name type="scientific">Toxocara canis</name>
    <name type="common">Canine roundworm</name>
    <dbReference type="NCBI Taxonomy" id="6265"/>
    <lineage>
        <taxon>Eukaryota</taxon>
        <taxon>Metazoa</taxon>
        <taxon>Ecdysozoa</taxon>
        <taxon>Nematoda</taxon>
        <taxon>Chromadorea</taxon>
        <taxon>Rhabditida</taxon>
        <taxon>Spirurina</taxon>
        <taxon>Ascaridomorpha</taxon>
        <taxon>Ascaridoidea</taxon>
        <taxon>Toxocaridae</taxon>
        <taxon>Toxocara</taxon>
    </lineage>
</organism>
<dbReference type="Proteomes" id="UP000031036">
    <property type="component" value="Unassembled WGS sequence"/>
</dbReference>
<dbReference type="EMBL" id="JPKZ01000853">
    <property type="protein sequence ID" value="KHN85142.1"/>
    <property type="molecule type" value="Genomic_DNA"/>
</dbReference>
<keyword evidence="2" id="KW-1185">Reference proteome</keyword>
<evidence type="ECO:0000313" key="1">
    <source>
        <dbReference type="EMBL" id="KHN85142.1"/>
    </source>
</evidence>
<dbReference type="OrthoDB" id="5773944at2759"/>
<name>A0A0B2VUW2_TOXCA</name>
<accession>A0A0B2VUW2</accession>
<proteinExistence type="predicted"/>
<dbReference type="AlphaFoldDB" id="A0A0B2VUW2"/>